<dbReference type="RefSeq" id="WP_238308738.1">
    <property type="nucleotide sequence ID" value="NZ_BPRE01000020.1"/>
</dbReference>
<keyword evidence="1" id="KW-0472">Membrane</keyword>
<evidence type="ECO:0000313" key="2">
    <source>
        <dbReference type="EMBL" id="GJE78153.1"/>
    </source>
</evidence>
<keyword evidence="1" id="KW-0812">Transmembrane</keyword>
<organism evidence="2 3">
    <name type="scientific">Methylorubrum suomiense</name>
    <dbReference type="NCBI Taxonomy" id="144191"/>
    <lineage>
        <taxon>Bacteria</taxon>
        <taxon>Pseudomonadati</taxon>
        <taxon>Pseudomonadota</taxon>
        <taxon>Alphaproteobacteria</taxon>
        <taxon>Hyphomicrobiales</taxon>
        <taxon>Methylobacteriaceae</taxon>
        <taxon>Methylorubrum</taxon>
    </lineage>
</organism>
<reference evidence="2" key="1">
    <citation type="journal article" date="2021" name="Front. Microbiol.">
        <title>Comprehensive Comparative Genomics and Phenotyping of Methylobacterium Species.</title>
        <authorList>
            <person name="Alessa O."/>
            <person name="Ogura Y."/>
            <person name="Fujitani Y."/>
            <person name="Takami H."/>
            <person name="Hayashi T."/>
            <person name="Sahin N."/>
            <person name="Tani A."/>
        </authorList>
    </citation>
    <scope>NUCLEOTIDE SEQUENCE</scope>
    <source>
        <strain evidence="2">DSM 14458</strain>
    </source>
</reference>
<name>A0ABQ4V137_9HYPH</name>
<evidence type="ECO:0000256" key="1">
    <source>
        <dbReference type="SAM" id="Phobius"/>
    </source>
</evidence>
<evidence type="ECO:0000313" key="3">
    <source>
        <dbReference type="Proteomes" id="UP001055093"/>
    </source>
</evidence>
<protein>
    <submittedName>
        <fullName evidence="2">Uncharacterized protein</fullName>
    </submittedName>
</protein>
<comment type="caution">
    <text evidence="2">The sequence shown here is derived from an EMBL/GenBank/DDBJ whole genome shotgun (WGS) entry which is preliminary data.</text>
</comment>
<keyword evidence="3" id="KW-1185">Reference proteome</keyword>
<dbReference type="Proteomes" id="UP001055093">
    <property type="component" value="Unassembled WGS sequence"/>
</dbReference>
<accession>A0ABQ4V137</accession>
<reference evidence="2" key="2">
    <citation type="submission" date="2021-08" db="EMBL/GenBank/DDBJ databases">
        <authorList>
            <person name="Tani A."/>
            <person name="Ola A."/>
            <person name="Ogura Y."/>
            <person name="Katsura K."/>
            <person name="Hayashi T."/>
        </authorList>
    </citation>
    <scope>NUCLEOTIDE SEQUENCE</scope>
    <source>
        <strain evidence="2">DSM 14458</strain>
    </source>
</reference>
<dbReference type="EMBL" id="BPRE01000020">
    <property type="protein sequence ID" value="GJE78153.1"/>
    <property type="molecule type" value="Genomic_DNA"/>
</dbReference>
<gene>
    <name evidence="2" type="ORF">BGCPKDLD_4764</name>
</gene>
<feature type="transmembrane region" description="Helical" evidence="1">
    <location>
        <begin position="6"/>
        <end position="29"/>
    </location>
</feature>
<keyword evidence="1" id="KW-1133">Transmembrane helix</keyword>
<proteinExistence type="predicted"/>
<feature type="transmembrane region" description="Helical" evidence="1">
    <location>
        <begin position="41"/>
        <end position="59"/>
    </location>
</feature>
<sequence length="68" mass="7360">MSVRVVFALIAWGMLDLTLLLALVGAATHGDPMEPPWGNRILATMAVLTVFFGVNAYAIDSFGRYLGF</sequence>